<reference evidence="1" key="1">
    <citation type="journal article" date="2015" name="Nature">
        <title>Complex archaea that bridge the gap between prokaryotes and eukaryotes.</title>
        <authorList>
            <person name="Spang A."/>
            <person name="Saw J.H."/>
            <person name="Jorgensen S.L."/>
            <person name="Zaremba-Niedzwiedzka K."/>
            <person name="Martijn J."/>
            <person name="Lind A.E."/>
            <person name="van Eijk R."/>
            <person name="Schleper C."/>
            <person name="Guy L."/>
            <person name="Ettema T.J."/>
        </authorList>
    </citation>
    <scope>NUCLEOTIDE SEQUENCE</scope>
</reference>
<evidence type="ECO:0000313" key="1">
    <source>
        <dbReference type="EMBL" id="KKL07431.1"/>
    </source>
</evidence>
<dbReference type="EMBL" id="LAZR01043296">
    <property type="protein sequence ID" value="KKL07431.1"/>
    <property type="molecule type" value="Genomic_DNA"/>
</dbReference>
<name>A0A0F9CP40_9ZZZZ</name>
<gene>
    <name evidence="1" type="ORF">LCGC14_2586100</name>
</gene>
<proteinExistence type="predicted"/>
<sequence>MADVIWTGGAPAVAQVDTLTVGGTIETGDEFRITINNRSVEFIATNTTIATTVAGLVAAWNASLAPEHAEVTAVDASPDITLTADTAGVPFTLTVATTESGGGAADLQTFTTTTTTSADGPNHVDNATNWKDAGSGASGVPVADDHIYLENSAISLLYAINQTGTALDAINISQTFTGKVGLPRTNPNGYQEYRPQYLAYEVSSAVGEGVTIGYGTGAGSGRIKLDVGATQSKFLIQNSGSNAESGVPAILLKGSSTSNTLIVNRGRVGLSFFPGDVFKSNTINIGSAGSPSSDVNVMSGIGTVVTNLNINGGTSSWEDFATTAPTITVTSGTVSINQSAVAGALNIEN</sequence>
<organism evidence="1">
    <name type="scientific">marine sediment metagenome</name>
    <dbReference type="NCBI Taxonomy" id="412755"/>
    <lineage>
        <taxon>unclassified sequences</taxon>
        <taxon>metagenomes</taxon>
        <taxon>ecological metagenomes</taxon>
    </lineage>
</organism>
<comment type="caution">
    <text evidence="1">The sequence shown here is derived from an EMBL/GenBank/DDBJ whole genome shotgun (WGS) entry which is preliminary data.</text>
</comment>
<dbReference type="AlphaFoldDB" id="A0A0F9CP40"/>
<accession>A0A0F9CP40</accession>
<feature type="non-terminal residue" evidence="1">
    <location>
        <position position="349"/>
    </location>
</feature>
<protein>
    <submittedName>
        <fullName evidence="1">Uncharacterized protein</fullName>
    </submittedName>
</protein>